<evidence type="ECO:0000313" key="2">
    <source>
        <dbReference type="Proteomes" id="UP001252186"/>
    </source>
</evidence>
<keyword evidence="2" id="KW-1185">Reference proteome</keyword>
<protein>
    <submittedName>
        <fullName evidence="1">Alpha/beta hydrolase</fullName>
    </submittedName>
</protein>
<keyword evidence="1" id="KW-0378">Hydrolase</keyword>
<dbReference type="GO" id="GO:0016787">
    <property type="term" value="F:hydrolase activity"/>
    <property type="evidence" value="ECO:0007669"/>
    <property type="project" value="UniProtKB-KW"/>
</dbReference>
<gene>
    <name evidence="1" type="ORF">RM519_03065</name>
</gene>
<organism evidence="1 2">
    <name type="scientific">Urechidicola vernalis</name>
    <dbReference type="NCBI Taxonomy" id="3075600"/>
    <lineage>
        <taxon>Bacteria</taxon>
        <taxon>Pseudomonadati</taxon>
        <taxon>Bacteroidota</taxon>
        <taxon>Flavobacteriia</taxon>
        <taxon>Flavobacteriales</taxon>
        <taxon>Flavobacteriaceae</taxon>
        <taxon>Urechidicola</taxon>
    </lineage>
</organism>
<dbReference type="Gene3D" id="3.40.50.1820">
    <property type="entry name" value="alpha/beta hydrolase"/>
    <property type="match status" value="1"/>
</dbReference>
<name>A0ABU2Y1Z0_9FLAO</name>
<dbReference type="Proteomes" id="UP001252186">
    <property type="component" value="Unassembled WGS sequence"/>
</dbReference>
<evidence type="ECO:0000313" key="1">
    <source>
        <dbReference type="EMBL" id="MDT0552218.1"/>
    </source>
</evidence>
<dbReference type="InterPro" id="IPR029058">
    <property type="entry name" value="AB_hydrolase_fold"/>
</dbReference>
<dbReference type="SUPFAM" id="SSF53474">
    <property type="entry name" value="alpha/beta-Hydrolases"/>
    <property type="match status" value="1"/>
</dbReference>
<proteinExistence type="predicted"/>
<comment type="caution">
    <text evidence="1">The sequence shown here is derived from an EMBL/GenBank/DDBJ whole genome shotgun (WGS) entry which is preliminary data.</text>
</comment>
<reference evidence="1 2" key="1">
    <citation type="submission" date="2023-09" db="EMBL/GenBank/DDBJ databases">
        <authorList>
            <person name="Rey-Velasco X."/>
        </authorList>
    </citation>
    <scope>NUCLEOTIDE SEQUENCE [LARGE SCALE GENOMIC DNA]</scope>
    <source>
        <strain evidence="1 2">P050</strain>
    </source>
</reference>
<sequence length="220" mass="25213">MKTHVYLMPGLGASSKIFDYIALPSDTYVLHYLEWVIPKSENESIQEISERLCESISEKNCVLIGVSFGGIMVQEMSRIVNPQKTIIISSIKSSLELPKRLRIPKITKAYKLFPDKTISAIANFIENTFPTIAKKKVEQFNMYLSVRDPLYLRWAVYNVLHWTESEPVSNLYHIHGTNDEIFPSKHISNYIKIKNGTHAMILNKAKKINEILLKILSESV</sequence>
<accession>A0ABU2Y1Z0</accession>
<dbReference type="RefSeq" id="WP_311592061.1">
    <property type="nucleotide sequence ID" value="NZ_JAVRHV010000001.1"/>
</dbReference>
<dbReference type="EMBL" id="JAVRHV010000001">
    <property type="protein sequence ID" value="MDT0552218.1"/>
    <property type="molecule type" value="Genomic_DNA"/>
</dbReference>